<feature type="compositionally biased region" description="Polar residues" evidence="2">
    <location>
        <begin position="10"/>
        <end position="25"/>
    </location>
</feature>
<feature type="compositionally biased region" description="Low complexity" evidence="2">
    <location>
        <begin position="81"/>
        <end position="110"/>
    </location>
</feature>
<protein>
    <submittedName>
        <fullName evidence="4">Kinase-like protein</fullName>
    </submittedName>
</protein>
<dbReference type="Proteomes" id="UP000076738">
    <property type="component" value="Unassembled WGS sequence"/>
</dbReference>
<dbReference type="SMART" id="SM00220">
    <property type="entry name" value="S_TKc"/>
    <property type="match status" value="1"/>
</dbReference>
<evidence type="ECO:0000256" key="2">
    <source>
        <dbReference type="SAM" id="MobiDB-lite"/>
    </source>
</evidence>
<comment type="similarity">
    <text evidence="1">Belongs to the protein kinase superfamily. STE Ser/Thr protein kinase family. STE20 subfamily.</text>
</comment>
<dbReference type="SUPFAM" id="SSF56112">
    <property type="entry name" value="Protein kinase-like (PK-like)"/>
    <property type="match status" value="1"/>
</dbReference>
<accession>A0A167GCV3</accession>
<dbReference type="STRING" id="1330018.A0A167GCV3"/>
<dbReference type="AlphaFoldDB" id="A0A167GCV3"/>
<sequence>MTTHHLLARSGTSTPSNSSNHNVPQAGNERGRKESTRGQRWIGAVQDQWVMYSDRPSDYTLHVPIGFGASSTVYLSSYHPASSTSTGTSTSTSTSTIATSSSSSSSSGASSAPAPLDCAIKVINLDTLPPSSLTLLTRETRLMSLSKHPNVLRVRGSWVQGARLYIAMRLMRKGSVADLLAYAHQGGMPEEVCRCILRQALEGLNYLHTNGFIHRDVKAANLLIDDDGTVLLGDLGVAVSVLDDGGKHLGRRRSFVGTPSWMAPEVVRRLDYDSAADIWSFGILCLEITRGRAPYSREPPSKILLHTLSSPPPTLDLTGGVHPYSQSFADIVSSCLQKDPSSRPTAAQLLERPFFRNAKKKGYLVSSVL</sequence>
<name>A0A167GCV3_CALVF</name>
<evidence type="ECO:0000313" key="5">
    <source>
        <dbReference type="Proteomes" id="UP000076738"/>
    </source>
</evidence>
<dbReference type="EMBL" id="KV417342">
    <property type="protein sequence ID" value="KZO90418.1"/>
    <property type="molecule type" value="Genomic_DNA"/>
</dbReference>
<proteinExistence type="inferred from homology"/>
<feature type="region of interest" description="Disordered" evidence="2">
    <location>
        <begin position="1"/>
        <end position="40"/>
    </location>
</feature>
<dbReference type="InterPro" id="IPR011009">
    <property type="entry name" value="Kinase-like_dom_sf"/>
</dbReference>
<dbReference type="GO" id="GO:0005524">
    <property type="term" value="F:ATP binding"/>
    <property type="evidence" value="ECO:0007669"/>
    <property type="project" value="InterPro"/>
</dbReference>
<evidence type="ECO:0000259" key="3">
    <source>
        <dbReference type="PROSITE" id="PS50011"/>
    </source>
</evidence>
<keyword evidence="4" id="KW-0418">Kinase</keyword>
<dbReference type="PANTHER" id="PTHR48014">
    <property type="entry name" value="SERINE/THREONINE-PROTEIN KINASE FRAY2"/>
    <property type="match status" value="1"/>
</dbReference>
<feature type="region of interest" description="Disordered" evidence="2">
    <location>
        <begin position="78"/>
        <end position="110"/>
    </location>
</feature>
<evidence type="ECO:0000313" key="4">
    <source>
        <dbReference type="EMBL" id="KZO90418.1"/>
    </source>
</evidence>
<keyword evidence="4" id="KW-0808">Transferase</keyword>
<dbReference type="PROSITE" id="PS00108">
    <property type="entry name" value="PROTEIN_KINASE_ST"/>
    <property type="match status" value="1"/>
</dbReference>
<dbReference type="InterPro" id="IPR008271">
    <property type="entry name" value="Ser/Thr_kinase_AS"/>
</dbReference>
<dbReference type="GO" id="GO:0043539">
    <property type="term" value="F:protein serine/threonine kinase activator activity"/>
    <property type="evidence" value="ECO:0007669"/>
    <property type="project" value="InterPro"/>
</dbReference>
<dbReference type="PANTHER" id="PTHR48014:SF21">
    <property type="entry name" value="SERINE_THREONINE-PROTEIN KINASE FRAY2"/>
    <property type="match status" value="1"/>
</dbReference>
<dbReference type="GO" id="GO:0004672">
    <property type="term" value="F:protein kinase activity"/>
    <property type="evidence" value="ECO:0007669"/>
    <property type="project" value="InterPro"/>
</dbReference>
<dbReference type="Pfam" id="PF00069">
    <property type="entry name" value="Pkinase"/>
    <property type="match status" value="1"/>
</dbReference>
<dbReference type="Gene3D" id="3.30.200.20">
    <property type="entry name" value="Phosphorylase Kinase, domain 1"/>
    <property type="match status" value="1"/>
</dbReference>
<dbReference type="InterPro" id="IPR000719">
    <property type="entry name" value="Prot_kinase_dom"/>
</dbReference>
<feature type="non-terminal residue" evidence="4">
    <location>
        <position position="369"/>
    </location>
</feature>
<dbReference type="InterPro" id="IPR047173">
    <property type="entry name" value="STRAD_A/B-like"/>
</dbReference>
<dbReference type="Gene3D" id="1.10.510.10">
    <property type="entry name" value="Transferase(Phosphotransferase) domain 1"/>
    <property type="match status" value="1"/>
</dbReference>
<keyword evidence="5" id="KW-1185">Reference proteome</keyword>
<dbReference type="OrthoDB" id="248923at2759"/>
<reference evidence="4 5" key="1">
    <citation type="journal article" date="2016" name="Mol. Biol. Evol.">
        <title>Comparative Genomics of Early-Diverging Mushroom-Forming Fungi Provides Insights into the Origins of Lignocellulose Decay Capabilities.</title>
        <authorList>
            <person name="Nagy L.G."/>
            <person name="Riley R."/>
            <person name="Tritt A."/>
            <person name="Adam C."/>
            <person name="Daum C."/>
            <person name="Floudas D."/>
            <person name="Sun H."/>
            <person name="Yadav J.S."/>
            <person name="Pangilinan J."/>
            <person name="Larsson K.H."/>
            <person name="Matsuura K."/>
            <person name="Barry K."/>
            <person name="Labutti K."/>
            <person name="Kuo R."/>
            <person name="Ohm R.A."/>
            <person name="Bhattacharya S.S."/>
            <person name="Shirouzu T."/>
            <person name="Yoshinaga Y."/>
            <person name="Martin F.M."/>
            <person name="Grigoriev I.V."/>
            <person name="Hibbett D.S."/>
        </authorList>
    </citation>
    <scope>NUCLEOTIDE SEQUENCE [LARGE SCALE GENOMIC DNA]</scope>
    <source>
        <strain evidence="4 5">TUFC12733</strain>
    </source>
</reference>
<dbReference type="PROSITE" id="PS50011">
    <property type="entry name" value="PROTEIN_KINASE_DOM"/>
    <property type="match status" value="1"/>
</dbReference>
<organism evidence="4 5">
    <name type="scientific">Calocera viscosa (strain TUFC12733)</name>
    <dbReference type="NCBI Taxonomy" id="1330018"/>
    <lineage>
        <taxon>Eukaryota</taxon>
        <taxon>Fungi</taxon>
        <taxon>Dikarya</taxon>
        <taxon>Basidiomycota</taxon>
        <taxon>Agaricomycotina</taxon>
        <taxon>Dacrymycetes</taxon>
        <taxon>Dacrymycetales</taxon>
        <taxon>Dacrymycetaceae</taxon>
        <taxon>Calocera</taxon>
    </lineage>
</organism>
<evidence type="ECO:0000256" key="1">
    <source>
        <dbReference type="ARBA" id="ARBA00008874"/>
    </source>
</evidence>
<feature type="domain" description="Protein kinase" evidence="3">
    <location>
        <begin position="59"/>
        <end position="355"/>
    </location>
</feature>
<gene>
    <name evidence="4" type="ORF">CALVIDRAFT_490471</name>
</gene>